<dbReference type="Pfam" id="PF05860">
    <property type="entry name" value="TPS"/>
    <property type="match status" value="1"/>
</dbReference>
<keyword evidence="3" id="KW-1185">Reference proteome</keyword>
<comment type="caution">
    <text evidence="2">The sequence shown here is derived from an EMBL/GenBank/DDBJ whole genome shotgun (WGS) entry which is preliminary data.</text>
</comment>
<evidence type="ECO:0000313" key="3">
    <source>
        <dbReference type="Proteomes" id="UP000619976"/>
    </source>
</evidence>
<gene>
    <name evidence="2" type="ORF">JFQ69_09925</name>
</gene>
<dbReference type="InterPro" id="IPR008638">
    <property type="entry name" value="FhaB/CdiA-like_TPS"/>
</dbReference>
<dbReference type="SUPFAM" id="SSF51126">
    <property type="entry name" value="Pectin lyase-like"/>
    <property type="match status" value="1"/>
</dbReference>
<evidence type="ECO:0000259" key="1">
    <source>
        <dbReference type="SMART" id="SM00912"/>
    </source>
</evidence>
<dbReference type="EMBL" id="JAEKCB010000004">
    <property type="protein sequence ID" value="MBJ2117977.1"/>
    <property type="molecule type" value="Genomic_DNA"/>
</dbReference>
<dbReference type="Gene3D" id="2.160.20.10">
    <property type="entry name" value="Single-stranded right-handed beta-helix, Pectin lyase-like"/>
    <property type="match status" value="1"/>
</dbReference>
<reference evidence="2 3" key="1">
    <citation type="submission" date="2020-12" db="EMBL/GenBank/DDBJ databases">
        <title>Enhanced detection system for hospital associated transmission using whole genome sequencing surveillance.</title>
        <authorList>
            <person name="Harrison L.H."/>
            <person name="Van Tyne D."/>
            <person name="Marsh J.W."/>
            <person name="Griffith M.P."/>
            <person name="Snyder D.J."/>
            <person name="Cooper V.S."/>
            <person name="Mustapha M."/>
        </authorList>
    </citation>
    <scope>NUCLEOTIDE SEQUENCE [LARGE SCALE GENOMIC DNA]</scope>
    <source>
        <strain evidence="2 3">PR00195</strain>
    </source>
</reference>
<accession>A0ABS0W3U6</accession>
<proteinExistence type="predicted"/>
<name>A0ABS0W3U6_9GAMM</name>
<dbReference type="NCBIfam" id="TIGR01901">
    <property type="entry name" value="adhes_NPXG"/>
    <property type="match status" value="1"/>
</dbReference>
<dbReference type="Proteomes" id="UP000619976">
    <property type="component" value="Unassembled WGS sequence"/>
</dbReference>
<dbReference type="InterPro" id="IPR011050">
    <property type="entry name" value="Pectin_lyase_fold/virulence"/>
</dbReference>
<protein>
    <submittedName>
        <fullName evidence="2">Filamentous hemagglutinin N-terminal domain-containing protein</fullName>
    </submittedName>
</protein>
<dbReference type="SMART" id="SM00912">
    <property type="entry name" value="Haemagg_act"/>
    <property type="match status" value="1"/>
</dbReference>
<feature type="domain" description="Filamentous haemagglutinin FhaB/tRNA nuclease CdiA-like TPS" evidence="1">
    <location>
        <begin position="52"/>
        <end position="147"/>
    </location>
</feature>
<dbReference type="InterPro" id="IPR012334">
    <property type="entry name" value="Pectin_lyas_fold"/>
</dbReference>
<sequence length="406" mass="45409">MKFKLLVIASIFTSTCYSNDKLYAIYDDSTHISIQKNSSATVRDYNNRDDIAEILIADSDKNKISHNKYNQFSVDENGIILNNETAKAKYIINEVVKGPSSYLAGNISVKGNAAHVIIANPNGISCNGCSFSNTLSETLATAYIDTSKDNLISYNTANFLSPLNSDSKEGIDTKYFGKIIFSENKNIPTKYLNPNFNKLNIISDNVSIDMRIHASQNINIYSGINIVEQRLGTNKFHLINNEKGSRSLEKYISKNIIIGNEVNMDEILFTNKINIHTSNSTINNHAIISSNKLNINLNNASTFNNHGVIAGNSSLIKLINNSHFKNTSTGVIANIRTDDYGWYNSPDPFFMYSKLHRIAINADNSSSFTNQGALKTHRYLTLNKSTHNIFNEDALINLYDKFHKIK</sequence>
<organism evidence="2 3">
    <name type="scientific">Proteus penneri</name>
    <dbReference type="NCBI Taxonomy" id="102862"/>
    <lineage>
        <taxon>Bacteria</taxon>
        <taxon>Pseudomonadati</taxon>
        <taxon>Pseudomonadota</taxon>
        <taxon>Gammaproteobacteria</taxon>
        <taxon>Enterobacterales</taxon>
        <taxon>Morganellaceae</taxon>
        <taxon>Proteus</taxon>
    </lineage>
</organism>
<evidence type="ECO:0000313" key="2">
    <source>
        <dbReference type="EMBL" id="MBJ2117977.1"/>
    </source>
</evidence>
<dbReference type="RefSeq" id="WP_109847530.1">
    <property type="nucleotide sequence ID" value="NZ_CAXOKJ010000006.1"/>
</dbReference>